<gene>
    <name evidence="8" type="ordered locus">Ctha_1966</name>
</gene>
<evidence type="ECO:0000256" key="4">
    <source>
        <dbReference type="ARBA" id="ARBA00023004"/>
    </source>
</evidence>
<dbReference type="Gene3D" id="1.10.10.1590">
    <property type="entry name" value="NADH-quinone oxidoreductase subunit E"/>
    <property type="match status" value="1"/>
</dbReference>
<dbReference type="STRING" id="517418.Ctha_1966"/>
<dbReference type="FunFam" id="1.10.10.1590:FF:000001">
    <property type="entry name" value="NADH-quinone oxidoreductase subunit E"/>
    <property type="match status" value="1"/>
</dbReference>
<protein>
    <submittedName>
        <fullName evidence="8">NADH-quinone oxidoreductase, E subunit</fullName>
        <ecNumber evidence="8">1.6.99.5</ecNumber>
    </submittedName>
</protein>
<evidence type="ECO:0000256" key="1">
    <source>
        <dbReference type="ARBA" id="ARBA00010643"/>
    </source>
</evidence>
<dbReference type="PANTHER" id="PTHR10371">
    <property type="entry name" value="NADH DEHYDROGENASE UBIQUINONE FLAVOPROTEIN 2, MITOCHONDRIAL"/>
    <property type="match status" value="1"/>
</dbReference>
<dbReference type="Proteomes" id="UP000001208">
    <property type="component" value="Chromosome"/>
</dbReference>
<organism evidence="8 9">
    <name type="scientific">Chloroherpeton thalassium (strain ATCC 35110 / GB-78)</name>
    <dbReference type="NCBI Taxonomy" id="517418"/>
    <lineage>
        <taxon>Bacteria</taxon>
        <taxon>Pseudomonadati</taxon>
        <taxon>Chlorobiota</taxon>
        <taxon>Chlorobiia</taxon>
        <taxon>Chlorobiales</taxon>
        <taxon>Chloroherpetonaceae</taxon>
        <taxon>Chloroherpeton</taxon>
    </lineage>
</organism>
<feature type="region of interest" description="Disordered" evidence="7">
    <location>
        <begin position="1"/>
        <end position="21"/>
    </location>
</feature>
<dbReference type="EMBL" id="CP001100">
    <property type="protein sequence ID" value="ACF14420.1"/>
    <property type="molecule type" value="Genomic_DNA"/>
</dbReference>
<dbReference type="Pfam" id="PF01257">
    <property type="entry name" value="2Fe-2S_thioredx"/>
    <property type="match status" value="1"/>
</dbReference>
<dbReference type="GO" id="GO:0051537">
    <property type="term" value="F:2 iron, 2 sulfur cluster binding"/>
    <property type="evidence" value="ECO:0007669"/>
    <property type="project" value="UniProtKB-KW"/>
</dbReference>
<evidence type="ECO:0000313" key="8">
    <source>
        <dbReference type="EMBL" id="ACF14420.1"/>
    </source>
</evidence>
<dbReference type="NCBIfam" id="TIGR01958">
    <property type="entry name" value="nuoE_fam"/>
    <property type="match status" value="1"/>
</dbReference>
<dbReference type="CDD" id="cd03064">
    <property type="entry name" value="TRX_Fd_NuoE"/>
    <property type="match status" value="1"/>
</dbReference>
<dbReference type="SUPFAM" id="SSF52833">
    <property type="entry name" value="Thioredoxin-like"/>
    <property type="match status" value="1"/>
</dbReference>
<keyword evidence="9" id="KW-1185">Reference proteome</keyword>
<dbReference type="GO" id="GO:0046872">
    <property type="term" value="F:metal ion binding"/>
    <property type="evidence" value="ECO:0007669"/>
    <property type="project" value="UniProtKB-KW"/>
</dbReference>
<evidence type="ECO:0000256" key="2">
    <source>
        <dbReference type="ARBA" id="ARBA00022714"/>
    </source>
</evidence>
<dbReference type="PROSITE" id="PS01099">
    <property type="entry name" value="COMPLEX1_24K"/>
    <property type="match status" value="1"/>
</dbReference>
<evidence type="ECO:0000256" key="3">
    <source>
        <dbReference type="ARBA" id="ARBA00022723"/>
    </source>
</evidence>
<dbReference type="AlphaFoldDB" id="B3QUR9"/>
<dbReference type="GO" id="GO:0003954">
    <property type="term" value="F:NADH dehydrogenase activity"/>
    <property type="evidence" value="ECO:0007669"/>
    <property type="project" value="TreeGrafter"/>
</dbReference>
<evidence type="ECO:0000256" key="5">
    <source>
        <dbReference type="ARBA" id="ARBA00023014"/>
    </source>
</evidence>
<reference evidence="8 9" key="1">
    <citation type="submission" date="2008-06" db="EMBL/GenBank/DDBJ databases">
        <title>Complete sequence of Chloroherpeton thalassium ATCC 35110.</title>
        <authorList>
            <consortium name="US DOE Joint Genome Institute"/>
            <person name="Lucas S."/>
            <person name="Copeland A."/>
            <person name="Lapidus A."/>
            <person name="Glavina del Rio T."/>
            <person name="Dalin E."/>
            <person name="Tice H."/>
            <person name="Bruce D."/>
            <person name="Goodwin L."/>
            <person name="Pitluck S."/>
            <person name="Schmutz J."/>
            <person name="Larimer F."/>
            <person name="Land M."/>
            <person name="Hauser L."/>
            <person name="Kyrpides N."/>
            <person name="Mikhailova N."/>
            <person name="Liu Z."/>
            <person name="Li T."/>
            <person name="Zhao F."/>
            <person name="Overmann J."/>
            <person name="Bryant D.A."/>
            <person name="Richardson P."/>
        </authorList>
    </citation>
    <scope>NUCLEOTIDE SEQUENCE [LARGE SCALE GENOMIC DNA]</scope>
    <source>
        <strain evidence="9">ATCC 35110 / GB-78</strain>
    </source>
</reference>
<dbReference type="InterPro" id="IPR002023">
    <property type="entry name" value="NuoE-like"/>
</dbReference>
<comment type="similarity">
    <text evidence="1">Belongs to the complex I 24 kDa subunit family.</text>
</comment>
<name>B3QUR9_CHLT3</name>
<evidence type="ECO:0000256" key="6">
    <source>
        <dbReference type="ARBA" id="ARBA00034078"/>
    </source>
</evidence>
<dbReference type="PANTHER" id="PTHR10371:SF3">
    <property type="entry name" value="NADH DEHYDROGENASE [UBIQUINONE] FLAVOPROTEIN 2, MITOCHONDRIAL"/>
    <property type="match status" value="1"/>
</dbReference>
<sequence>MASQSNGEHAHAAHGDSLQMPEGTQRFETFPAENPAEIVFDDADLQQIEAYKSRYPKKEAAVMRTLWLAQTKFGWLSEDALKLVAKTLEMPPADVFGVASFYTMYFKKPKGKTHLAVCTNISCSLCGGYEIYNYLKEKFGLENGDVTADGKLSLEEAECLGSCGTAPAMQVNNGEYVENLTVEKLEAFLKEKGIL</sequence>
<dbReference type="InterPro" id="IPR042128">
    <property type="entry name" value="NuoE_dom"/>
</dbReference>
<keyword evidence="4" id="KW-0408">Iron</keyword>
<dbReference type="Gene3D" id="3.40.30.10">
    <property type="entry name" value="Glutaredoxin"/>
    <property type="match status" value="1"/>
</dbReference>
<dbReference type="InterPro" id="IPR036249">
    <property type="entry name" value="Thioredoxin-like_sf"/>
</dbReference>
<keyword evidence="5" id="KW-0411">Iron-sulfur</keyword>
<keyword evidence="2" id="KW-0001">2Fe-2S</keyword>
<evidence type="ECO:0000256" key="7">
    <source>
        <dbReference type="SAM" id="MobiDB-lite"/>
    </source>
</evidence>
<dbReference type="InterPro" id="IPR041921">
    <property type="entry name" value="NuoE_N"/>
</dbReference>
<dbReference type="HOGENOM" id="CLU_054362_2_0_10"/>
<keyword evidence="3" id="KW-0479">Metal-binding</keyword>
<accession>B3QUR9</accession>
<dbReference type="RefSeq" id="WP_012500503.1">
    <property type="nucleotide sequence ID" value="NC_011026.1"/>
</dbReference>
<evidence type="ECO:0000313" key="9">
    <source>
        <dbReference type="Proteomes" id="UP000001208"/>
    </source>
</evidence>
<proteinExistence type="inferred from homology"/>
<dbReference type="EC" id="1.6.99.5" evidence="8"/>
<keyword evidence="8" id="KW-0560">Oxidoreductase</keyword>
<comment type="cofactor">
    <cofactor evidence="6">
        <name>[2Fe-2S] cluster</name>
        <dbReference type="ChEBI" id="CHEBI:190135"/>
    </cofactor>
</comment>
<dbReference type="KEGG" id="cts:Ctha_1966"/>
<dbReference type="eggNOG" id="COG1905">
    <property type="taxonomic scope" value="Bacteria"/>
</dbReference>